<evidence type="ECO:0000256" key="1">
    <source>
        <dbReference type="SAM" id="Phobius"/>
    </source>
</evidence>
<evidence type="ECO:0000313" key="2">
    <source>
        <dbReference type="EMBL" id="GIN98376.1"/>
    </source>
</evidence>
<evidence type="ECO:0000313" key="3">
    <source>
        <dbReference type="Proteomes" id="UP000680670"/>
    </source>
</evidence>
<feature type="transmembrane region" description="Helical" evidence="1">
    <location>
        <begin position="151"/>
        <end position="172"/>
    </location>
</feature>
<gene>
    <name evidence="2" type="ORF">J6TS1_42460</name>
</gene>
<feature type="transmembrane region" description="Helical" evidence="1">
    <location>
        <begin position="126"/>
        <end position="145"/>
    </location>
</feature>
<organism evidence="2 3">
    <name type="scientific">Siminovitchia terrae</name>
    <name type="common">Bacillus terrae</name>
    <dbReference type="NCBI Taxonomy" id="1914933"/>
    <lineage>
        <taxon>Bacteria</taxon>
        <taxon>Bacillati</taxon>
        <taxon>Bacillota</taxon>
        <taxon>Bacilli</taxon>
        <taxon>Bacillales</taxon>
        <taxon>Bacillaceae</taxon>
        <taxon>Siminovitchia</taxon>
    </lineage>
</organism>
<keyword evidence="3" id="KW-1185">Reference proteome</keyword>
<keyword evidence="1" id="KW-1133">Transmembrane helix</keyword>
<dbReference type="EMBL" id="BORJ01000014">
    <property type="protein sequence ID" value="GIN98376.1"/>
    <property type="molecule type" value="Genomic_DNA"/>
</dbReference>
<name>A0ABQ4L2H7_SIMTE</name>
<dbReference type="RefSeq" id="WP_213021357.1">
    <property type="nucleotide sequence ID" value="NZ_BORJ01000014.1"/>
</dbReference>
<feature type="transmembrane region" description="Helical" evidence="1">
    <location>
        <begin position="12"/>
        <end position="33"/>
    </location>
</feature>
<accession>A0ABQ4L2H7</accession>
<dbReference type="Proteomes" id="UP000680670">
    <property type="component" value="Unassembled WGS sequence"/>
</dbReference>
<feature type="transmembrane region" description="Helical" evidence="1">
    <location>
        <begin position="82"/>
        <end position="105"/>
    </location>
</feature>
<keyword evidence="1" id="KW-0472">Membrane</keyword>
<proteinExistence type="predicted"/>
<keyword evidence="1" id="KW-0812">Transmembrane</keyword>
<evidence type="ECO:0008006" key="4">
    <source>
        <dbReference type="Google" id="ProtNLM"/>
    </source>
</evidence>
<reference evidence="2 3" key="1">
    <citation type="submission" date="2021-03" db="EMBL/GenBank/DDBJ databases">
        <title>Antimicrobial resistance genes in bacteria isolated from Japanese honey, and their potential for conferring macrolide and lincosamide resistance in the American foulbrood pathogen Paenibacillus larvae.</title>
        <authorList>
            <person name="Okamoto M."/>
            <person name="Kumagai M."/>
            <person name="Kanamori H."/>
            <person name="Takamatsu D."/>
        </authorList>
    </citation>
    <scope>NUCLEOTIDE SEQUENCE [LARGE SCALE GENOMIC DNA]</scope>
    <source>
        <strain evidence="2 3">J6TS1</strain>
    </source>
</reference>
<comment type="caution">
    <text evidence="2">The sequence shown here is derived from an EMBL/GenBank/DDBJ whole genome shotgun (WGS) entry which is preliminary data.</text>
</comment>
<protein>
    <recommendedName>
        <fullName evidence="4">Ferric oxidoreductase domain-containing protein</fullName>
    </recommendedName>
</protein>
<sequence length="197" mass="22619">MELFEVFNTWVLIRLFGLLSYLFFTLSVSFGMLGQFRSLKAKKGLLFQIHLSSAWAGMMTVLVHVLLLLIDSYQPYELDELLIPFSASYSPILSGIGTIAFLMSLSVIFTSDTMVKVLGRPLWKKIHILVFPAWLGMVIHGLFLGTDSSNIAVYWFYIISIFIVLVILLSTMMQQKKKRKEMQQKELTPTRLQITRK</sequence>
<feature type="transmembrane region" description="Helical" evidence="1">
    <location>
        <begin position="45"/>
        <end position="70"/>
    </location>
</feature>